<gene>
    <name evidence="1" type="ORF">S06H3_17322</name>
</gene>
<proteinExistence type="predicted"/>
<organism evidence="1">
    <name type="scientific">marine sediment metagenome</name>
    <dbReference type="NCBI Taxonomy" id="412755"/>
    <lineage>
        <taxon>unclassified sequences</taxon>
        <taxon>metagenomes</taxon>
        <taxon>ecological metagenomes</taxon>
    </lineage>
</organism>
<dbReference type="AlphaFoldDB" id="X1KI44"/>
<comment type="caution">
    <text evidence="1">The sequence shown here is derived from an EMBL/GenBank/DDBJ whole genome shotgun (WGS) entry which is preliminary data.</text>
</comment>
<evidence type="ECO:0000313" key="1">
    <source>
        <dbReference type="EMBL" id="GAI06358.1"/>
    </source>
</evidence>
<sequence length="181" mass="21225">MSEELEVLKVVTHRLSRTNIPYMVSGSMAANYYTVPRMTRDIDIVIELSQTEVDKFVSLFQGDFYIDKEMVEKEVRRHGIFNLIHSRCIIKIDFIIKKPSAYQETAFSRKKEVLIKNSPMCFISPEDLVISKLSWAKKSHSEMQLRDVRNLIETVDNLDLEYIDNWISQLGLEQIYKEAKQ</sequence>
<accession>X1KI44</accession>
<dbReference type="InterPro" id="IPR043519">
    <property type="entry name" value="NT_sf"/>
</dbReference>
<dbReference type="Gene3D" id="3.30.460.40">
    <property type="match status" value="1"/>
</dbReference>
<name>X1KI44_9ZZZZ</name>
<reference evidence="1" key="1">
    <citation type="journal article" date="2014" name="Front. Microbiol.">
        <title>High frequency of phylogenetically diverse reductive dehalogenase-homologous genes in deep subseafloor sedimentary metagenomes.</title>
        <authorList>
            <person name="Kawai M."/>
            <person name="Futagami T."/>
            <person name="Toyoda A."/>
            <person name="Takaki Y."/>
            <person name="Nishi S."/>
            <person name="Hori S."/>
            <person name="Arai W."/>
            <person name="Tsubouchi T."/>
            <person name="Morono Y."/>
            <person name="Uchiyama I."/>
            <person name="Ito T."/>
            <person name="Fujiyama A."/>
            <person name="Inagaki F."/>
            <person name="Takami H."/>
        </authorList>
    </citation>
    <scope>NUCLEOTIDE SEQUENCE</scope>
    <source>
        <strain evidence="1">Expedition CK06-06</strain>
    </source>
</reference>
<evidence type="ECO:0008006" key="2">
    <source>
        <dbReference type="Google" id="ProtNLM"/>
    </source>
</evidence>
<dbReference type="SUPFAM" id="SSF81301">
    <property type="entry name" value="Nucleotidyltransferase"/>
    <property type="match status" value="1"/>
</dbReference>
<protein>
    <recommendedName>
        <fullName evidence="2">Polymerase nucleotidyl transferase domain-containing protein</fullName>
    </recommendedName>
</protein>
<dbReference type="EMBL" id="BARV01008650">
    <property type="protein sequence ID" value="GAI06358.1"/>
    <property type="molecule type" value="Genomic_DNA"/>
</dbReference>